<proteinExistence type="predicted"/>
<keyword evidence="1" id="KW-0812">Transmembrane</keyword>
<name>A0A1I8EKW5_WUCBA</name>
<keyword evidence="1" id="KW-1133">Transmembrane helix</keyword>
<dbReference type="WBParaSite" id="maker-PairedContig_2809-snap-gene-0.8-mRNA-1">
    <property type="protein sequence ID" value="maker-PairedContig_2809-snap-gene-0.8-mRNA-1"/>
    <property type="gene ID" value="maker-PairedContig_2809-snap-gene-0.8"/>
</dbReference>
<protein>
    <submittedName>
        <fullName evidence="2">Uncharacterized protein</fullName>
    </submittedName>
</protein>
<evidence type="ECO:0000313" key="2">
    <source>
        <dbReference type="WBParaSite" id="maker-PairedContig_2809-snap-gene-0.8-mRNA-1"/>
    </source>
</evidence>
<dbReference type="AlphaFoldDB" id="A0A1I8EKW5"/>
<feature type="transmembrane region" description="Helical" evidence="1">
    <location>
        <begin position="30"/>
        <end position="52"/>
    </location>
</feature>
<sequence>MLFSADLLYYMYFCACNFVSGLMPRPLAKILNIIVSVFRFIICCKFLVCHYWNISKSGTFQQEVQLGSTSCEFFKQENEFQSFRAPFRETIWCSQLTSSNSLANKLGQSFINI</sequence>
<keyword evidence="1" id="KW-0472">Membrane</keyword>
<reference evidence="2" key="1">
    <citation type="submission" date="2016-11" db="UniProtKB">
        <authorList>
            <consortium name="WormBaseParasite"/>
        </authorList>
    </citation>
    <scope>IDENTIFICATION</scope>
    <source>
        <strain evidence="2">pt0022</strain>
    </source>
</reference>
<organism evidence="2">
    <name type="scientific">Wuchereria bancrofti</name>
    <dbReference type="NCBI Taxonomy" id="6293"/>
    <lineage>
        <taxon>Eukaryota</taxon>
        <taxon>Metazoa</taxon>
        <taxon>Ecdysozoa</taxon>
        <taxon>Nematoda</taxon>
        <taxon>Chromadorea</taxon>
        <taxon>Rhabditida</taxon>
        <taxon>Spirurina</taxon>
        <taxon>Spiruromorpha</taxon>
        <taxon>Filarioidea</taxon>
        <taxon>Onchocercidae</taxon>
        <taxon>Wuchereria</taxon>
    </lineage>
</organism>
<evidence type="ECO:0000256" key="1">
    <source>
        <dbReference type="SAM" id="Phobius"/>
    </source>
</evidence>
<accession>A0A1I8EKW5</accession>